<proteinExistence type="predicted"/>
<organism evidence="1 2">
    <name type="scientific">Pleuronectes platessa</name>
    <name type="common">European plaice</name>
    <dbReference type="NCBI Taxonomy" id="8262"/>
    <lineage>
        <taxon>Eukaryota</taxon>
        <taxon>Metazoa</taxon>
        <taxon>Chordata</taxon>
        <taxon>Craniata</taxon>
        <taxon>Vertebrata</taxon>
        <taxon>Euteleostomi</taxon>
        <taxon>Actinopterygii</taxon>
        <taxon>Neopterygii</taxon>
        <taxon>Teleostei</taxon>
        <taxon>Neoteleostei</taxon>
        <taxon>Acanthomorphata</taxon>
        <taxon>Carangaria</taxon>
        <taxon>Pleuronectiformes</taxon>
        <taxon>Pleuronectoidei</taxon>
        <taxon>Pleuronectidae</taxon>
        <taxon>Pleuronectes</taxon>
    </lineage>
</organism>
<evidence type="ECO:0000313" key="2">
    <source>
        <dbReference type="Proteomes" id="UP001153269"/>
    </source>
</evidence>
<accession>A0A9N7U1T8</accession>
<dbReference type="EMBL" id="CADEAL010000646">
    <property type="protein sequence ID" value="CAB1423309.1"/>
    <property type="molecule type" value="Genomic_DNA"/>
</dbReference>
<dbReference type="AlphaFoldDB" id="A0A9N7U1T8"/>
<reference evidence="1" key="1">
    <citation type="submission" date="2020-03" db="EMBL/GenBank/DDBJ databases">
        <authorList>
            <person name="Weist P."/>
        </authorList>
    </citation>
    <scope>NUCLEOTIDE SEQUENCE</scope>
</reference>
<keyword evidence="2" id="KW-1185">Reference proteome</keyword>
<gene>
    <name evidence="1" type="ORF">PLEPLA_LOCUS11228</name>
</gene>
<evidence type="ECO:0000313" key="1">
    <source>
        <dbReference type="EMBL" id="CAB1423309.1"/>
    </source>
</evidence>
<protein>
    <submittedName>
        <fullName evidence="1">Uncharacterized protein</fullName>
    </submittedName>
</protein>
<dbReference type="Proteomes" id="UP001153269">
    <property type="component" value="Unassembled WGS sequence"/>
</dbReference>
<name>A0A9N7U1T8_PLEPL</name>
<sequence length="112" mass="12266">MAKGREEGVCVWVCVGGGRTEPTLFSAAGQRLSRGGGGREKEERDAETDIFFSPAPFERILSFVSGLFSVPETKVRKPGDRIQRSGSEGRRLEAENKALSAAIVRVRGRGWR</sequence>
<comment type="caution">
    <text evidence="1">The sequence shown here is derived from an EMBL/GenBank/DDBJ whole genome shotgun (WGS) entry which is preliminary data.</text>
</comment>